<feature type="compositionally biased region" description="Low complexity" evidence="1">
    <location>
        <begin position="104"/>
        <end position="119"/>
    </location>
</feature>
<accession>A0A197KBW7</accession>
<name>A0A197KBW7_9FUNG</name>
<organism evidence="2 3">
    <name type="scientific">Linnemannia elongata AG-77</name>
    <dbReference type="NCBI Taxonomy" id="1314771"/>
    <lineage>
        <taxon>Eukaryota</taxon>
        <taxon>Fungi</taxon>
        <taxon>Fungi incertae sedis</taxon>
        <taxon>Mucoromycota</taxon>
        <taxon>Mortierellomycotina</taxon>
        <taxon>Mortierellomycetes</taxon>
        <taxon>Mortierellales</taxon>
        <taxon>Mortierellaceae</taxon>
        <taxon>Linnemannia</taxon>
    </lineage>
</organism>
<protein>
    <submittedName>
        <fullName evidence="2">Uncharacterized protein</fullName>
    </submittedName>
</protein>
<reference evidence="2 3" key="1">
    <citation type="submission" date="2016-05" db="EMBL/GenBank/DDBJ databases">
        <title>Genome sequencing reveals origins of a unique bacterial endosymbiosis in the earliest lineages of terrestrial Fungi.</title>
        <authorList>
            <consortium name="DOE Joint Genome Institute"/>
            <person name="Uehling J."/>
            <person name="Gryganskyi A."/>
            <person name="Hameed K."/>
            <person name="Tschaplinski T."/>
            <person name="Misztal P."/>
            <person name="Wu S."/>
            <person name="Desiro A."/>
            <person name="Vande Pol N."/>
            <person name="Du Z.-Y."/>
            <person name="Zienkiewicz A."/>
            <person name="Zienkiewicz K."/>
            <person name="Morin E."/>
            <person name="Tisserant E."/>
            <person name="Splivallo R."/>
            <person name="Hainaut M."/>
            <person name="Henrissat B."/>
            <person name="Ohm R."/>
            <person name="Kuo A."/>
            <person name="Yan J."/>
            <person name="Lipzen A."/>
            <person name="Nolan M."/>
            <person name="Labutti K."/>
            <person name="Barry K."/>
            <person name="Goldstein A."/>
            <person name="Labbe J."/>
            <person name="Schadt C."/>
            <person name="Tuskan G."/>
            <person name="Grigoriev I."/>
            <person name="Martin F."/>
            <person name="Vilgalys R."/>
            <person name="Bonito G."/>
        </authorList>
    </citation>
    <scope>NUCLEOTIDE SEQUENCE [LARGE SCALE GENOMIC DNA]</scope>
    <source>
        <strain evidence="2 3">AG-77</strain>
    </source>
</reference>
<gene>
    <name evidence="2" type="ORF">K457DRAFT_707189</name>
</gene>
<feature type="region of interest" description="Disordered" evidence="1">
    <location>
        <begin position="48"/>
        <end position="119"/>
    </location>
</feature>
<proteinExistence type="predicted"/>
<evidence type="ECO:0000313" key="3">
    <source>
        <dbReference type="Proteomes" id="UP000078512"/>
    </source>
</evidence>
<sequence>MTTQVQQHEQLQAVKQVHQAATVAVVKPRDPFWLGGMNYHLQDFLPCPADRETLHGSTGNRTKDRNMFTTYDEKDEDKEEEKQTEEQTEPDPLRTLINSKGSSENTPTTTNMPEPNHARTPRPLIILLLRENTSKLTHPPGFLFFLRTFF</sequence>
<dbReference type="EMBL" id="KV442016">
    <property type="protein sequence ID" value="OAQ34668.1"/>
    <property type="molecule type" value="Genomic_DNA"/>
</dbReference>
<evidence type="ECO:0000256" key="1">
    <source>
        <dbReference type="SAM" id="MobiDB-lite"/>
    </source>
</evidence>
<dbReference type="Proteomes" id="UP000078512">
    <property type="component" value="Unassembled WGS sequence"/>
</dbReference>
<keyword evidence="3" id="KW-1185">Reference proteome</keyword>
<dbReference type="AlphaFoldDB" id="A0A197KBW7"/>
<evidence type="ECO:0000313" key="2">
    <source>
        <dbReference type="EMBL" id="OAQ34668.1"/>
    </source>
</evidence>